<name>A0A8J2P9J9_9HEXA</name>
<evidence type="ECO:0000256" key="2">
    <source>
        <dbReference type="SAM" id="SignalP"/>
    </source>
</evidence>
<feature type="region of interest" description="Disordered" evidence="1">
    <location>
        <begin position="127"/>
        <end position="155"/>
    </location>
</feature>
<feature type="signal peptide" evidence="2">
    <location>
        <begin position="1"/>
        <end position="23"/>
    </location>
</feature>
<dbReference type="OrthoDB" id="6575720at2759"/>
<proteinExistence type="predicted"/>
<keyword evidence="4" id="KW-1185">Reference proteome</keyword>
<dbReference type="EMBL" id="CAJVCH010207642">
    <property type="protein sequence ID" value="CAG7731192.1"/>
    <property type="molecule type" value="Genomic_DNA"/>
</dbReference>
<sequence length="344" mass="37356">MKIQALALLTILIGASFVPNVVGLKNQSSQVSAPRSSSEGAKTPVESASGTESSRAYVRSDHHISGLGRSARGMASVFSSLDPLGILKSASQIVRKGVHVFRESLHEGVKVAQMLKQDMNEGVTHIWGQKDANKDEPDEVDENKEPTEDSAFEAHSFKQRHSDSQLLREGMLGGILRFMSVDSSRLGIIALNVLIFVAEMITSSLLGKGNDIPDSRVIKDSLLEWITKGNNKLVDGLLKDATKETLPDSLIESLQEKTGNSTSCVQLLLCKLSPVIWGIQKTVDKKVHGDSKGKESPRGAGAGMANLMDSVLSNVPSRDTFVNYGDKCEKRFPNCRLLKFSKHS</sequence>
<gene>
    <name evidence="3" type="ORF">AFUS01_LOCUS19798</name>
</gene>
<dbReference type="AlphaFoldDB" id="A0A8J2P9J9"/>
<feature type="chain" id="PRO_5035263672" evidence="2">
    <location>
        <begin position="24"/>
        <end position="344"/>
    </location>
</feature>
<protein>
    <submittedName>
        <fullName evidence="3">Uncharacterized protein</fullName>
    </submittedName>
</protein>
<accession>A0A8J2P9J9</accession>
<evidence type="ECO:0000313" key="4">
    <source>
        <dbReference type="Proteomes" id="UP000708208"/>
    </source>
</evidence>
<feature type="region of interest" description="Disordered" evidence="1">
    <location>
        <begin position="29"/>
        <end position="57"/>
    </location>
</feature>
<reference evidence="3" key="1">
    <citation type="submission" date="2021-06" db="EMBL/GenBank/DDBJ databases">
        <authorList>
            <person name="Hodson N. C."/>
            <person name="Mongue J. A."/>
            <person name="Jaron S. K."/>
        </authorList>
    </citation>
    <scope>NUCLEOTIDE SEQUENCE</scope>
</reference>
<dbReference type="Proteomes" id="UP000708208">
    <property type="component" value="Unassembled WGS sequence"/>
</dbReference>
<evidence type="ECO:0000313" key="3">
    <source>
        <dbReference type="EMBL" id="CAG7731192.1"/>
    </source>
</evidence>
<keyword evidence="2" id="KW-0732">Signal</keyword>
<evidence type="ECO:0000256" key="1">
    <source>
        <dbReference type="SAM" id="MobiDB-lite"/>
    </source>
</evidence>
<feature type="compositionally biased region" description="Low complexity" evidence="1">
    <location>
        <begin position="29"/>
        <end position="38"/>
    </location>
</feature>
<comment type="caution">
    <text evidence="3">The sequence shown here is derived from an EMBL/GenBank/DDBJ whole genome shotgun (WGS) entry which is preliminary data.</text>
</comment>
<organism evidence="3 4">
    <name type="scientific">Allacma fusca</name>
    <dbReference type="NCBI Taxonomy" id="39272"/>
    <lineage>
        <taxon>Eukaryota</taxon>
        <taxon>Metazoa</taxon>
        <taxon>Ecdysozoa</taxon>
        <taxon>Arthropoda</taxon>
        <taxon>Hexapoda</taxon>
        <taxon>Collembola</taxon>
        <taxon>Symphypleona</taxon>
        <taxon>Sminthuridae</taxon>
        <taxon>Allacma</taxon>
    </lineage>
</organism>